<keyword evidence="5 7" id="KW-1133">Transmembrane helix</keyword>
<evidence type="ECO:0000256" key="7">
    <source>
        <dbReference type="SAM" id="Phobius"/>
    </source>
</evidence>
<feature type="transmembrane region" description="Helical" evidence="7">
    <location>
        <begin position="154"/>
        <end position="172"/>
    </location>
</feature>
<comment type="subcellular location">
    <subcellularLocation>
        <location evidence="1">Cell membrane</location>
        <topology evidence="1">Multi-pass membrane protein</topology>
    </subcellularLocation>
</comment>
<dbReference type="GeneID" id="90531967"/>
<name>A0ABT1S2V7_9FIRM</name>
<protein>
    <submittedName>
        <fullName evidence="8">Chromate transporter</fullName>
    </submittedName>
</protein>
<dbReference type="PANTHER" id="PTHR43663">
    <property type="entry name" value="CHROMATE TRANSPORT PROTEIN-RELATED"/>
    <property type="match status" value="1"/>
</dbReference>
<evidence type="ECO:0000256" key="3">
    <source>
        <dbReference type="ARBA" id="ARBA00022475"/>
    </source>
</evidence>
<dbReference type="Pfam" id="PF02417">
    <property type="entry name" value="Chromate_transp"/>
    <property type="match status" value="1"/>
</dbReference>
<accession>A0ABT1S2V7</accession>
<dbReference type="EMBL" id="JANFZH010000038">
    <property type="protein sequence ID" value="MCQ4841130.1"/>
    <property type="molecule type" value="Genomic_DNA"/>
</dbReference>
<evidence type="ECO:0000313" key="9">
    <source>
        <dbReference type="Proteomes" id="UP001524473"/>
    </source>
</evidence>
<feature type="transmembrane region" description="Helical" evidence="7">
    <location>
        <begin position="179"/>
        <end position="195"/>
    </location>
</feature>
<evidence type="ECO:0000256" key="2">
    <source>
        <dbReference type="ARBA" id="ARBA00005262"/>
    </source>
</evidence>
<organism evidence="8 9">
    <name type="scientific">Neglectibacter timonensis</name>
    <dbReference type="NCBI Taxonomy" id="1776382"/>
    <lineage>
        <taxon>Bacteria</taxon>
        <taxon>Bacillati</taxon>
        <taxon>Bacillota</taxon>
        <taxon>Clostridia</taxon>
        <taxon>Eubacteriales</taxon>
        <taxon>Oscillospiraceae</taxon>
        <taxon>Neglectibacter</taxon>
    </lineage>
</organism>
<evidence type="ECO:0000256" key="6">
    <source>
        <dbReference type="ARBA" id="ARBA00023136"/>
    </source>
</evidence>
<keyword evidence="3" id="KW-1003">Cell membrane</keyword>
<comment type="caution">
    <text evidence="8">The sequence shown here is derived from an EMBL/GenBank/DDBJ whole genome shotgun (WGS) entry which is preliminary data.</text>
</comment>
<dbReference type="RefSeq" id="WP_066862666.1">
    <property type="nucleotide sequence ID" value="NZ_CABKVV010000013.1"/>
</dbReference>
<dbReference type="PANTHER" id="PTHR43663:SF1">
    <property type="entry name" value="CHROMATE TRANSPORTER"/>
    <property type="match status" value="1"/>
</dbReference>
<feature type="transmembrane region" description="Helical" evidence="7">
    <location>
        <begin position="7"/>
        <end position="30"/>
    </location>
</feature>
<keyword evidence="9" id="KW-1185">Reference proteome</keyword>
<evidence type="ECO:0000256" key="5">
    <source>
        <dbReference type="ARBA" id="ARBA00022989"/>
    </source>
</evidence>
<keyword evidence="6 7" id="KW-0472">Membrane</keyword>
<gene>
    <name evidence="8" type="ORF">NE695_14540</name>
</gene>
<dbReference type="Proteomes" id="UP001524473">
    <property type="component" value="Unassembled WGS sequence"/>
</dbReference>
<feature type="transmembrane region" description="Helical" evidence="7">
    <location>
        <begin position="81"/>
        <end position="106"/>
    </location>
</feature>
<feature type="transmembrane region" description="Helical" evidence="7">
    <location>
        <begin position="118"/>
        <end position="142"/>
    </location>
</feature>
<dbReference type="InterPro" id="IPR003370">
    <property type="entry name" value="Chromate_transpt"/>
</dbReference>
<evidence type="ECO:0000313" key="8">
    <source>
        <dbReference type="EMBL" id="MCQ4841130.1"/>
    </source>
</evidence>
<proteinExistence type="inferred from homology"/>
<dbReference type="InterPro" id="IPR052518">
    <property type="entry name" value="CHR_Transporter"/>
</dbReference>
<evidence type="ECO:0000256" key="1">
    <source>
        <dbReference type="ARBA" id="ARBA00004651"/>
    </source>
</evidence>
<keyword evidence="4 7" id="KW-0812">Transmembrane</keyword>
<comment type="similarity">
    <text evidence="2">Belongs to the chromate ion transporter (CHR) (TC 2.A.51) family.</text>
</comment>
<sequence length="197" mass="21420">MQIFFLLFYEFFKAGLFAIGGGLATLPFLYEMAEKYTWFDVEILSDMIAISESTPGPLGVNMATYAGYNCGHQAGGFLGGLLGALVATVGLILPSIIIIIIVANFLKKFQENKLVNDAFYTLRPAVTALIAAACFSILQVALLNLPGFQASGNLLTLFNLPAILLFAVLFFAMRMWKKLHPIVFIAVAAVMGILLRL</sequence>
<evidence type="ECO:0000256" key="4">
    <source>
        <dbReference type="ARBA" id="ARBA00022692"/>
    </source>
</evidence>
<reference evidence="8 9" key="1">
    <citation type="submission" date="2022-06" db="EMBL/GenBank/DDBJ databases">
        <title>Isolation of gut microbiota from human fecal samples.</title>
        <authorList>
            <person name="Pamer E.G."/>
            <person name="Barat B."/>
            <person name="Waligurski E."/>
            <person name="Medina S."/>
            <person name="Paddock L."/>
            <person name="Mostad J."/>
        </authorList>
    </citation>
    <scope>NUCLEOTIDE SEQUENCE [LARGE SCALE GENOMIC DNA]</scope>
    <source>
        <strain evidence="8 9">DFI.9.73</strain>
    </source>
</reference>